<accession>A0A0E9PNE8</accession>
<reference evidence="1" key="2">
    <citation type="journal article" date="2015" name="Fish Shellfish Immunol.">
        <title>Early steps in the European eel (Anguilla anguilla)-Vibrio vulnificus interaction in the gills: Role of the RtxA13 toxin.</title>
        <authorList>
            <person name="Callol A."/>
            <person name="Pajuelo D."/>
            <person name="Ebbesson L."/>
            <person name="Teles M."/>
            <person name="MacKenzie S."/>
            <person name="Amaro C."/>
        </authorList>
    </citation>
    <scope>NUCLEOTIDE SEQUENCE</scope>
</reference>
<proteinExistence type="predicted"/>
<sequence length="38" mass="4314">MHGRFDLNAVTAYSFYSQYNCVAVINTVPHLQVWHSSG</sequence>
<dbReference type="EMBL" id="GBXM01102401">
    <property type="protein sequence ID" value="JAH06176.1"/>
    <property type="molecule type" value="Transcribed_RNA"/>
</dbReference>
<reference evidence="1" key="1">
    <citation type="submission" date="2014-11" db="EMBL/GenBank/DDBJ databases">
        <authorList>
            <person name="Amaro Gonzalez C."/>
        </authorList>
    </citation>
    <scope>NUCLEOTIDE SEQUENCE</scope>
</reference>
<name>A0A0E9PNE8_ANGAN</name>
<protein>
    <submittedName>
        <fullName evidence="1">Uncharacterized protein</fullName>
    </submittedName>
</protein>
<organism evidence="1">
    <name type="scientific">Anguilla anguilla</name>
    <name type="common">European freshwater eel</name>
    <name type="synonym">Muraena anguilla</name>
    <dbReference type="NCBI Taxonomy" id="7936"/>
    <lineage>
        <taxon>Eukaryota</taxon>
        <taxon>Metazoa</taxon>
        <taxon>Chordata</taxon>
        <taxon>Craniata</taxon>
        <taxon>Vertebrata</taxon>
        <taxon>Euteleostomi</taxon>
        <taxon>Actinopterygii</taxon>
        <taxon>Neopterygii</taxon>
        <taxon>Teleostei</taxon>
        <taxon>Anguilliformes</taxon>
        <taxon>Anguillidae</taxon>
        <taxon>Anguilla</taxon>
    </lineage>
</organism>
<dbReference type="AlphaFoldDB" id="A0A0E9PNE8"/>
<evidence type="ECO:0000313" key="1">
    <source>
        <dbReference type="EMBL" id="JAH06176.1"/>
    </source>
</evidence>